<evidence type="ECO:0000313" key="5">
    <source>
        <dbReference type="EMBL" id="KAF0688478.1"/>
    </source>
</evidence>
<evidence type="ECO:0000313" key="7">
    <source>
        <dbReference type="Proteomes" id="UP000332933"/>
    </source>
</evidence>
<proteinExistence type="predicted"/>
<dbReference type="Proteomes" id="UP000332933">
    <property type="component" value="Unassembled WGS sequence"/>
</dbReference>
<dbReference type="PANTHER" id="PTHR15454:SF56">
    <property type="entry name" value="PROTEIN PHOSPHATASE 1 REGULATORY SUBUNIT 7-RELATED"/>
    <property type="match status" value="1"/>
</dbReference>
<keyword evidence="3" id="KW-0812">Transmembrane</keyword>
<dbReference type="EMBL" id="VJMH01006721">
    <property type="protein sequence ID" value="KAF0688478.1"/>
    <property type="molecule type" value="Genomic_DNA"/>
</dbReference>
<dbReference type="EMBL" id="CAADRA010006744">
    <property type="protein sequence ID" value="VFT96602.1"/>
    <property type="molecule type" value="Genomic_DNA"/>
</dbReference>
<feature type="chain" id="PRO_5036116459" evidence="4">
    <location>
        <begin position="24"/>
        <end position="308"/>
    </location>
</feature>
<accession>A0A485LDQ6</accession>
<feature type="signal peptide" evidence="4">
    <location>
        <begin position="1"/>
        <end position="23"/>
    </location>
</feature>
<keyword evidence="1" id="KW-0433">Leucine-rich repeat</keyword>
<evidence type="ECO:0000256" key="1">
    <source>
        <dbReference type="ARBA" id="ARBA00022614"/>
    </source>
</evidence>
<keyword evidence="2" id="KW-0677">Repeat</keyword>
<keyword evidence="3" id="KW-1133">Transmembrane helix</keyword>
<reference evidence="5" key="2">
    <citation type="submission" date="2019-06" db="EMBL/GenBank/DDBJ databases">
        <title>Genomics analysis of Aphanomyces spp. identifies a new class of oomycete effector associated with host adaptation.</title>
        <authorList>
            <person name="Gaulin E."/>
        </authorList>
    </citation>
    <scope>NUCLEOTIDE SEQUENCE</scope>
    <source>
        <strain evidence="5">CBS 578.67</strain>
    </source>
</reference>
<keyword evidence="3" id="KW-0472">Membrane</keyword>
<evidence type="ECO:0000256" key="4">
    <source>
        <dbReference type="SAM" id="SignalP"/>
    </source>
</evidence>
<protein>
    <submittedName>
        <fullName evidence="6">Aste57867_19904 protein</fullName>
    </submittedName>
</protein>
<organism evidence="6 7">
    <name type="scientific">Aphanomyces stellatus</name>
    <dbReference type="NCBI Taxonomy" id="120398"/>
    <lineage>
        <taxon>Eukaryota</taxon>
        <taxon>Sar</taxon>
        <taxon>Stramenopiles</taxon>
        <taxon>Oomycota</taxon>
        <taxon>Saprolegniomycetes</taxon>
        <taxon>Saprolegniales</taxon>
        <taxon>Verrucalvaceae</taxon>
        <taxon>Aphanomyces</taxon>
    </lineage>
</organism>
<gene>
    <name evidence="6" type="primary">Aste57867_19904</name>
    <name evidence="5" type="ORF">As57867_019838</name>
    <name evidence="6" type="ORF">ASTE57867_19904</name>
</gene>
<dbReference type="Gene3D" id="3.80.10.10">
    <property type="entry name" value="Ribonuclease Inhibitor"/>
    <property type="match status" value="1"/>
</dbReference>
<dbReference type="PANTHER" id="PTHR15454">
    <property type="entry name" value="NISCHARIN RELATED"/>
    <property type="match status" value="1"/>
</dbReference>
<dbReference type="AlphaFoldDB" id="A0A485LDQ6"/>
<sequence length="308" mass="33424">MAAIAIVVAIATWLASTVVNATAASNNTLLSKCPPQATISGTPLVCVSMNGNISFISMAQAMLSLAARNLTAVECLPKEPHVIDLSCNAIASIPKYETPSSVLILTNLSHNALTRASPLKIPSNVNILDLSYNRINYWAFNFSKLTKLTELYVRGNGLTRVVLNKTMPLSLTDLTDNPLTSVTVDRTFYGQVNDPDFRLLYTVNDTVRPLQCAETGDIVCVLGGEAALDCSDGSLVTTKAVVTWLGVAVVGGIFGRALFLYCRRRRQRQTLLADRERRVTICSSACAVYDDATMQFRRSVTAIPRQQS</sequence>
<dbReference type="InterPro" id="IPR032675">
    <property type="entry name" value="LRR_dom_sf"/>
</dbReference>
<keyword evidence="7" id="KW-1185">Reference proteome</keyword>
<keyword evidence="4" id="KW-0732">Signal</keyword>
<feature type="transmembrane region" description="Helical" evidence="3">
    <location>
        <begin position="241"/>
        <end position="262"/>
    </location>
</feature>
<name>A0A485LDQ6_9STRA</name>
<evidence type="ECO:0000256" key="3">
    <source>
        <dbReference type="SAM" id="Phobius"/>
    </source>
</evidence>
<evidence type="ECO:0000313" key="6">
    <source>
        <dbReference type="EMBL" id="VFT96602.1"/>
    </source>
</evidence>
<dbReference type="SUPFAM" id="SSF52058">
    <property type="entry name" value="L domain-like"/>
    <property type="match status" value="1"/>
</dbReference>
<evidence type="ECO:0000256" key="2">
    <source>
        <dbReference type="ARBA" id="ARBA00022737"/>
    </source>
</evidence>
<dbReference type="OrthoDB" id="71280at2759"/>
<reference evidence="6 7" key="1">
    <citation type="submission" date="2019-03" db="EMBL/GenBank/DDBJ databases">
        <authorList>
            <person name="Gaulin E."/>
            <person name="Dumas B."/>
        </authorList>
    </citation>
    <scope>NUCLEOTIDE SEQUENCE [LARGE SCALE GENOMIC DNA]</scope>
    <source>
        <strain evidence="6">CBS 568.67</strain>
    </source>
</reference>
<dbReference type="GO" id="GO:0005737">
    <property type="term" value="C:cytoplasm"/>
    <property type="evidence" value="ECO:0007669"/>
    <property type="project" value="TreeGrafter"/>
</dbReference>